<evidence type="ECO:0000313" key="5">
    <source>
        <dbReference type="Proteomes" id="UP000663870"/>
    </source>
</evidence>
<evidence type="ECO:0000313" key="4">
    <source>
        <dbReference type="EMBL" id="CAF1658041.1"/>
    </source>
</evidence>
<keyword evidence="1" id="KW-0175">Coiled coil</keyword>
<dbReference type="EMBL" id="CAJNOH010010197">
    <property type="protein sequence ID" value="CAF1509520.1"/>
    <property type="molecule type" value="Genomic_DNA"/>
</dbReference>
<keyword evidence="5" id="KW-1185">Reference proteome</keyword>
<evidence type="ECO:0000313" key="3">
    <source>
        <dbReference type="EMBL" id="CAF1509520.1"/>
    </source>
</evidence>
<evidence type="ECO:0000256" key="2">
    <source>
        <dbReference type="SAM" id="SignalP"/>
    </source>
</evidence>
<organism evidence="4 5">
    <name type="scientific">Rotaria sordida</name>
    <dbReference type="NCBI Taxonomy" id="392033"/>
    <lineage>
        <taxon>Eukaryota</taxon>
        <taxon>Metazoa</taxon>
        <taxon>Spiralia</taxon>
        <taxon>Gnathifera</taxon>
        <taxon>Rotifera</taxon>
        <taxon>Eurotatoria</taxon>
        <taxon>Bdelloidea</taxon>
        <taxon>Philodinida</taxon>
        <taxon>Philodinidae</taxon>
        <taxon>Rotaria</taxon>
    </lineage>
</organism>
<protein>
    <recommendedName>
        <fullName evidence="6">C2H2-type domain-containing protein</fullName>
    </recommendedName>
</protein>
<feature type="chain" id="PRO_5036412825" description="C2H2-type domain-containing protein" evidence="2">
    <location>
        <begin position="20"/>
        <end position="193"/>
    </location>
</feature>
<accession>A0A816EV73</accession>
<name>A0A816EV73_9BILA</name>
<dbReference type="Proteomes" id="UP000663870">
    <property type="component" value="Unassembled WGS sequence"/>
</dbReference>
<comment type="caution">
    <text evidence="4">The sequence shown here is derived from an EMBL/GenBank/DDBJ whole genome shotgun (WGS) entry which is preliminary data.</text>
</comment>
<dbReference type="EMBL" id="CAJNOL010012010">
    <property type="protein sequence ID" value="CAF1658041.1"/>
    <property type="molecule type" value="Genomic_DNA"/>
</dbReference>
<sequence length="193" mass="22902">MNFFFNFFSLFLTTQKTLCAICGKVFGYFTCRGCQKDFCKRHVAEHQQELSRQLDDLTLDHDQFRQRLTEHAQQPQYHSYIKQIDEWKQESINKIHRVANDARQQIKHLINEHTTELTESLTKIALELRKAREDDDFYDTDLQQWMGKLNKLKKDFAQIPNINIIQEDSSIISFIPKLMFSLVYSSNSFSVLL</sequence>
<dbReference type="Proteomes" id="UP000663854">
    <property type="component" value="Unassembled WGS sequence"/>
</dbReference>
<proteinExistence type="predicted"/>
<reference evidence="4" key="1">
    <citation type="submission" date="2021-02" db="EMBL/GenBank/DDBJ databases">
        <authorList>
            <person name="Nowell W R."/>
        </authorList>
    </citation>
    <scope>NUCLEOTIDE SEQUENCE</scope>
</reference>
<dbReference type="AlphaFoldDB" id="A0A816EV73"/>
<dbReference type="CDD" id="cd00065">
    <property type="entry name" value="FYVE_like_SF"/>
    <property type="match status" value="1"/>
</dbReference>
<evidence type="ECO:0000256" key="1">
    <source>
        <dbReference type="SAM" id="Coils"/>
    </source>
</evidence>
<evidence type="ECO:0008006" key="6">
    <source>
        <dbReference type="Google" id="ProtNLM"/>
    </source>
</evidence>
<gene>
    <name evidence="4" type="ORF">JXQ802_LOCUS55607</name>
    <name evidence="3" type="ORF">PYM288_LOCUS39074</name>
</gene>
<feature type="coiled-coil region" evidence="1">
    <location>
        <begin position="47"/>
        <end position="112"/>
    </location>
</feature>
<feature type="signal peptide" evidence="2">
    <location>
        <begin position="1"/>
        <end position="19"/>
    </location>
</feature>
<keyword evidence="2" id="KW-0732">Signal</keyword>